<evidence type="ECO:0000256" key="1">
    <source>
        <dbReference type="SAM" id="MobiDB-lite"/>
    </source>
</evidence>
<accession>A0A7S4AMK4</accession>
<proteinExistence type="predicted"/>
<dbReference type="EMBL" id="HBIX01019372">
    <property type="protein sequence ID" value="CAE0720991.1"/>
    <property type="molecule type" value="Transcribed_RNA"/>
</dbReference>
<feature type="compositionally biased region" description="Polar residues" evidence="1">
    <location>
        <begin position="100"/>
        <end position="119"/>
    </location>
</feature>
<dbReference type="AlphaFoldDB" id="A0A7S4AMK4"/>
<evidence type="ECO:0000313" key="2">
    <source>
        <dbReference type="EMBL" id="CAE0720991.1"/>
    </source>
</evidence>
<gene>
    <name evidence="2" type="ORF">PAUS00366_LOCUS13745</name>
</gene>
<protein>
    <submittedName>
        <fullName evidence="2">Uncharacterized protein</fullName>
    </submittedName>
</protein>
<organism evidence="2">
    <name type="scientific">Pseudo-nitzschia australis</name>
    <dbReference type="NCBI Taxonomy" id="44445"/>
    <lineage>
        <taxon>Eukaryota</taxon>
        <taxon>Sar</taxon>
        <taxon>Stramenopiles</taxon>
        <taxon>Ochrophyta</taxon>
        <taxon>Bacillariophyta</taxon>
        <taxon>Bacillariophyceae</taxon>
        <taxon>Bacillariophycidae</taxon>
        <taxon>Bacillariales</taxon>
        <taxon>Bacillariaceae</taxon>
        <taxon>Pseudo-nitzschia</taxon>
    </lineage>
</organism>
<sequence length="119" mass="12806">MLEPEPTTGKAHVLVEHTNILADLQETLQTVVANQNHFQEQYATQSDAEYNAYAPPIVVTVPTSVTASNNANSVAPSTVYPDFDGILQGALQAQAAVTEKANTNVPKQSTTTRPTQRNN</sequence>
<feature type="region of interest" description="Disordered" evidence="1">
    <location>
        <begin position="98"/>
        <end position="119"/>
    </location>
</feature>
<name>A0A7S4AMK4_9STRA</name>
<reference evidence="2" key="1">
    <citation type="submission" date="2021-01" db="EMBL/GenBank/DDBJ databases">
        <authorList>
            <person name="Corre E."/>
            <person name="Pelletier E."/>
            <person name="Niang G."/>
            <person name="Scheremetjew M."/>
            <person name="Finn R."/>
            <person name="Kale V."/>
            <person name="Holt S."/>
            <person name="Cochrane G."/>
            <person name="Meng A."/>
            <person name="Brown T."/>
            <person name="Cohen L."/>
        </authorList>
    </citation>
    <scope>NUCLEOTIDE SEQUENCE</scope>
    <source>
        <strain evidence="2">10249 10 AB</strain>
    </source>
</reference>